<dbReference type="RefSeq" id="WP_074109569.1">
    <property type="nucleotide sequence ID" value="NZ_LVWI01000114.1"/>
</dbReference>
<comment type="caution">
    <text evidence="6">The sequence shown here is derived from an EMBL/GenBank/DDBJ whole genome shotgun (WGS) entry which is preliminary data.</text>
</comment>
<keyword evidence="3" id="KW-0804">Transcription</keyword>
<proteinExistence type="predicted"/>
<keyword evidence="2" id="KW-0238">DNA-binding</keyword>
<feature type="domain" description="HTH hxlR-type" evidence="5">
    <location>
        <begin position="15"/>
        <end position="115"/>
    </location>
</feature>
<dbReference type="PANTHER" id="PTHR33204:SF33">
    <property type="entry name" value="TRANSCRIPTIONAL REGULATOR, MARR FAMILY"/>
    <property type="match status" value="1"/>
</dbReference>
<dbReference type="PANTHER" id="PTHR33204">
    <property type="entry name" value="TRANSCRIPTIONAL REGULATOR, MARR FAMILY"/>
    <property type="match status" value="1"/>
</dbReference>
<name>A0ABX3EE46_9BACL</name>
<dbReference type="InterPro" id="IPR036388">
    <property type="entry name" value="WH-like_DNA-bd_sf"/>
</dbReference>
<dbReference type="InterPro" id="IPR002577">
    <property type="entry name" value="HTH_HxlR"/>
</dbReference>
<evidence type="ECO:0000256" key="2">
    <source>
        <dbReference type="ARBA" id="ARBA00023125"/>
    </source>
</evidence>
<accession>A0ABX3EE46</accession>
<organism evidence="6 7">
    <name type="scientific">Paenibacillus helianthi</name>
    <dbReference type="NCBI Taxonomy" id="1349432"/>
    <lineage>
        <taxon>Bacteria</taxon>
        <taxon>Bacillati</taxon>
        <taxon>Bacillota</taxon>
        <taxon>Bacilli</taxon>
        <taxon>Bacillales</taxon>
        <taxon>Paenibacillaceae</taxon>
        <taxon>Paenibacillus</taxon>
    </lineage>
</organism>
<evidence type="ECO:0000313" key="6">
    <source>
        <dbReference type="EMBL" id="OKP76645.1"/>
    </source>
</evidence>
<dbReference type="Pfam" id="PF01638">
    <property type="entry name" value="HxlR"/>
    <property type="match status" value="1"/>
</dbReference>
<sequence length="146" mass="16509">MNVQRSSGASTSNEYPESLQSTLELISGKWKGILLYHLISGTKRFNEIRRLCPDITQRMLTLQLRDMERAGLVHRKVYPQAPRKVEYSLTECGRGLETALLNIKSWGETYRQELFREHPGLTELPASASPAAEPQAEPKQISPARS</sequence>
<dbReference type="Proteomes" id="UP000186058">
    <property type="component" value="Unassembled WGS sequence"/>
</dbReference>
<feature type="compositionally biased region" description="Low complexity" evidence="4">
    <location>
        <begin position="125"/>
        <end position="138"/>
    </location>
</feature>
<protein>
    <submittedName>
        <fullName evidence="6">ArsR family transcriptional regulator</fullName>
    </submittedName>
</protein>
<reference evidence="6 7" key="1">
    <citation type="submission" date="2016-03" db="EMBL/GenBank/DDBJ databases">
        <authorList>
            <person name="Sant'Anna F.H."/>
            <person name="Ambrosini A."/>
            <person name="Souza R."/>
            <person name="Bach E."/>
            <person name="Fernandes G."/>
            <person name="Balsanelli E."/>
            <person name="Baura V.A."/>
            <person name="Souza E.M."/>
            <person name="Passaglia L."/>
        </authorList>
    </citation>
    <scope>NUCLEOTIDE SEQUENCE [LARGE SCALE GENOMIC DNA]</scope>
    <source>
        <strain evidence="6 7">P26E</strain>
    </source>
</reference>
<evidence type="ECO:0000313" key="7">
    <source>
        <dbReference type="Proteomes" id="UP000186058"/>
    </source>
</evidence>
<keyword evidence="1" id="KW-0805">Transcription regulation</keyword>
<evidence type="ECO:0000256" key="4">
    <source>
        <dbReference type="SAM" id="MobiDB-lite"/>
    </source>
</evidence>
<dbReference type="SUPFAM" id="SSF46785">
    <property type="entry name" value="Winged helix' DNA-binding domain"/>
    <property type="match status" value="1"/>
</dbReference>
<dbReference type="InterPro" id="IPR036390">
    <property type="entry name" value="WH_DNA-bd_sf"/>
</dbReference>
<dbReference type="Gene3D" id="1.10.10.10">
    <property type="entry name" value="Winged helix-like DNA-binding domain superfamily/Winged helix DNA-binding domain"/>
    <property type="match status" value="1"/>
</dbReference>
<dbReference type="EMBL" id="LVWI01000114">
    <property type="protein sequence ID" value="OKP76645.1"/>
    <property type="molecule type" value="Genomic_DNA"/>
</dbReference>
<dbReference type="PROSITE" id="PS51118">
    <property type="entry name" value="HTH_HXLR"/>
    <property type="match status" value="1"/>
</dbReference>
<evidence type="ECO:0000256" key="1">
    <source>
        <dbReference type="ARBA" id="ARBA00023015"/>
    </source>
</evidence>
<evidence type="ECO:0000256" key="3">
    <source>
        <dbReference type="ARBA" id="ARBA00023163"/>
    </source>
</evidence>
<evidence type="ECO:0000259" key="5">
    <source>
        <dbReference type="PROSITE" id="PS51118"/>
    </source>
</evidence>
<keyword evidence="7" id="KW-1185">Reference proteome</keyword>
<gene>
    <name evidence="6" type="ORF">A3844_30730</name>
</gene>
<feature type="region of interest" description="Disordered" evidence="4">
    <location>
        <begin position="122"/>
        <end position="146"/>
    </location>
</feature>